<gene>
    <name evidence="1" type="ORF">ACFSQJ_08765</name>
</gene>
<sequence length="124" mass="13900">MKYSCLFLILFSLSCSESELRTVELSGVNIIGKWQLEATKISPGGPVDWSNVTDGAVIEFKPNGFVEVSNSENEQIGIYKIEEDGISIRFSETNNYRGSLQEGKLILGFIGCIEECSFRYMRIN</sequence>
<dbReference type="PROSITE" id="PS51257">
    <property type="entry name" value="PROKAR_LIPOPROTEIN"/>
    <property type="match status" value="1"/>
</dbReference>
<name>A0ABW5MV17_9FLAO</name>
<comment type="caution">
    <text evidence="1">The sequence shown here is derived from an EMBL/GenBank/DDBJ whole genome shotgun (WGS) entry which is preliminary data.</text>
</comment>
<evidence type="ECO:0000313" key="1">
    <source>
        <dbReference type="EMBL" id="MFD2587020.1"/>
    </source>
</evidence>
<protein>
    <submittedName>
        <fullName evidence="1">Lipocalin family protein</fullName>
    </submittedName>
</protein>
<accession>A0ABW5MV17</accession>
<dbReference type="RefSeq" id="WP_377766573.1">
    <property type="nucleotide sequence ID" value="NZ_JBHULB010000008.1"/>
</dbReference>
<dbReference type="EMBL" id="JBHULB010000008">
    <property type="protein sequence ID" value="MFD2587020.1"/>
    <property type="molecule type" value="Genomic_DNA"/>
</dbReference>
<keyword evidence="2" id="KW-1185">Reference proteome</keyword>
<proteinExistence type="predicted"/>
<organism evidence="1 2">
    <name type="scientific">Croceitalea marina</name>
    <dbReference type="NCBI Taxonomy" id="1775166"/>
    <lineage>
        <taxon>Bacteria</taxon>
        <taxon>Pseudomonadati</taxon>
        <taxon>Bacteroidota</taxon>
        <taxon>Flavobacteriia</taxon>
        <taxon>Flavobacteriales</taxon>
        <taxon>Flavobacteriaceae</taxon>
        <taxon>Croceitalea</taxon>
    </lineage>
</organism>
<reference evidence="2" key="1">
    <citation type="journal article" date="2019" name="Int. J. Syst. Evol. Microbiol.">
        <title>The Global Catalogue of Microorganisms (GCM) 10K type strain sequencing project: providing services to taxonomists for standard genome sequencing and annotation.</title>
        <authorList>
            <consortium name="The Broad Institute Genomics Platform"/>
            <consortium name="The Broad Institute Genome Sequencing Center for Infectious Disease"/>
            <person name="Wu L."/>
            <person name="Ma J."/>
        </authorList>
    </citation>
    <scope>NUCLEOTIDE SEQUENCE [LARGE SCALE GENOMIC DNA]</scope>
    <source>
        <strain evidence="2">KCTC 52368</strain>
    </source>
</reference>
<evidence type="ECO:0000313" key="2">
    <source>
        <dbReference type="Proteomes" id="UP001597526"/>
    </source>
</evidence>
<dbReference type="Proteomes" id="UP001597526">
    <property type="component" value="Unassembled WGS sequence"/>
</dbReference>